<dbReference type="GO" id="GO:0005777">
    <property type="term" value="C:peroxisome"/>
    <property type="evidence" value="ECO:0007669"/>
    <property type="project" value="EnsemblFungi"/>
</dbReference>
<dbReference type="InterPro" id="IPR029035">
    <property type="entry name" value="DHS-like_NAD/FAD-binding_dom"/>
</dbReference>
<dbReference type="GO" id="GO:0106359">
    <property type="term" value="F:2-hydroxyacyl-CoA lyase activity"/>
    <property type="evidence" value="ECO:0007669"/>
    <property type="project" value="UniProtKB-EC"/>
</dbReference>
<dbReference type="InParanoid" id="G8JNC9"/>
<feature type="domain" description="Thiamine pyrophosphate enzyme central" evidence="11">
    <location>
        <begin position="186"/>
        <end position="314"/>
    </location>
</feature>
<dbReference type="EC" id="4.1.2.63" evidence="9"/>
<evidence type="ECO:0000256" key="6">
    <source>
        <dbReference type="ARBA" id="ARBA00023239"/>
    </source>
</evidence>
<proteinExistence type="inferred from homology"/>
<dbReference type="Gene3D" id="3.40.50.1220">
    <property type="entry name" value="TPP-binding domain"/>
    <property type="match status" value="1"/>
</dbReference>
<dbReference type="eggNOG" id="KOG1185">
    <property type="taxonomic scope" value="Eukaryota"/>
</dbReference>
<dbReference type="InterPro" id="IPR011766">
    <property type="entry name" value="TPP_enzyme_TPP-bd"/>
</dbReference>
<evidence type="ECO:0000259" key="13">
    <source>
        <dbReference type="Pfam" id="PF02776"/>
    </source>
</evidence>
<dbReference type="InterPro" id="IPR045025">
    <property type="entry name" value="HACL1-like"/>
</dbReference>
<dbReference type="OMA" id="PGPYGCL"/>
<evidence type="ECO:0000256" key="9">
    <source>
        <dbReference type="ARBA" id="ARBA00044518"/>
    </source>
</evidence>
<dbReference type="GO" id="GO:0001561">
    <property type="term" value="P:fatty acid alpha-oxidation"/>
    <property type="evidence" value="ECO:0007669"/>
    <property type="project" value="TreeGrafter"/>
</dbReference>
<dbReference type="GO" id="GO:0030976">
    <property type="term" value="F:thiamine pyrophosphate binding"/>
    <property type="evidence" value="ECO:0007669"/>
    <property type="project" value="InterPro"/>
</dbReference>
<dbReference type="KEGG" id="erc:Ecym_1360"/>
<dbReference type="PANTHER" id="PTHR43710:SF2">
    <property type="entry name" value="2-HYDROXYACYL-COA LYASE 1"/>
    <property type="match status" value="1"/>
</dbReference>
<evidence type="ECO:0000256" key="5">
    <source>
        <dbReference type="ARBA" id="ARBA00023052"/>
    </source>
</evidence>
<feature type="domain" description="Thiamine pyrophosphate enzyme N-terminal TPP-binding" evidence="13">
    <location>
        <begin position="1"/>
        <end position="114"/>
    </location>
</feature>
<gene>
    <name evidence="14" type="ordered locus">Ecym_1360</name>
</gene>
<name>G8JNC9_ERECY</name>
<dbReference type="InterPro" id="IPR029061">
    <property type="entry name" value="THDP-binding"/>
</dbReference>
<dbReference type="Pfam" id="PF02776">
    <property type="entry name" value="TPP_enzyme_N"/>
    <property type="match status" value="1"/>
</dbReference>
<evidence type="ECO:0000259" key="12">
    <source>
        <dbReference type="Pfam" id="PF02775"/>
    </source>
</evidence>
<dbReference type="GeneID" id="11469701"/>
<evidence type="ECO:0000313" key="14">
    <source>
        <dbReference type="EMBL" id="AET37593.1"/>
    </source>
</evidence>
<dbReference type="EMBL" id="CP002497">
    <property type="protein sequence ID" value="AET37593.1"/>
    <property type="molecule type" value="Genomic_DNA"/>
</dbReference>
<dbReference type="STRING" id="931890.G8JNC9"/>
<dbReference type="CDD" id="cd07035">
    <property type="entry name" value="TPP_PYR_POX_like"/>
    <property type="match status" value="1"/>
</dbReference>
<keyword evidence="6" id="KW-0456">Lyase</keyword>
<evidence type="ECO:0000256" key="2">
    <source>
        <dbReference type="ARBA" id="ARBA00007812"/>
    </source>
</evidence>
<keyword evidence="5 10" id="KW-0786">Thiamine pyrophosphate</keyword>
<evidence type="ECO:0000256" key="1">
    <source>
        <dbReference type="ARBA" id="ARBA00001964"/>
    </source>
</evidence>
<dbReference type="OrthoDB" id="10006023at2759"/>
<comment type="catalytic activity">
    <reaction evidence="7">
        <text>a 2-hydroxy-3-methyl fatty acyl-CoA = a 2-methyl-branched fatty aldehyde + formyl-CoA</text>
        <dbReference type="Rhea" id="RHEA:25375"/>
        <dbReference type="ChEBI" id="CHEBI:49188"/>
        <dbReference type="ChEBI" id="CHEBI:57376"/>
        <dbReference type="ChEBI" id="CHEBI:58783"/>
        <dbReference type="EC" id="4.1.2.63"/>
    </reaction>
    <physiologicalReaction direction="left-to-right" evidence="7">
        <dbReference type="Rhea" id="RHEA:25376"/>
    </physiologicalReaction>
</comment>
<dbReference type="InterPro" id="IPR000399">
    <property type="entry name" value="TPP-bd_CS"/>
</dbReference>
<keyword evidence="4" id="KW-0460">Magnesium</keyword>
<dbReference type="Pfam" id="PF00205">
    <property type="entry name" value="TPP_enzyme_M"/>
    <property type="match status" value="1"/>
</dbReference>
<dbReference type="GO" id="GO:0000287">
    <property type="term" value="F:magnesium ion binding"/>
    <property type="evidence" value="ECO:0007669"/>
    <property type="project" value="InterPro"/>
</dbReference>
<dbReference type="Proteomes" id="UP000006790">
    <property type="component" value="Chromosome 1"/>
</dbReference>
<dbReference type="CDD" id="cd02004">
    <property type="entry name" value="TPP_BZL_OCoD_HPCL"/>
    <property type="match status" value="1"/>
</dbReference>
<dbReference type="SUPFAM" id="SSF52467">
    <property type="entry name" value="DHS-like NAD/FAD-binding domain"/>
    <property type="match status" value="1"/>
</dbReference>
<feature type="domain" description="Thiamine pyrophosphate enzyme TPP-binding" evidence="12">
    <location>
        <begin position="379"/>
        <end position="515"/>
    </location>
</feature>
<organism evidence="14 15">
    <name type="scientific">Eremothecium cymbalariae (strain CBS 270.75 / DBVPG 7215 / KCTC 17166 / NRRL Y-17582)</name>
    <name type="common">Yeast</name>
    <dbReference type="NCBI Taxonomy" id="931890"/>
    <lineage>
        <taxon>Eukaryota</taxon>
        <taxon>Fungi</taxon>
        <taxon>Dikarya</taxon>
        <taxon>Ascomycota</taxon>
        <taxon>Saccharomycotina</taxon>
        <taxon>Saccharomycetes</taxon>
        <taxon>Saccharomycetales</taxon>
        <taxon>Saccharomycetaceae</taxon>
        <taxon>Eremothecium</taxon>
    </lineage>
</organism>
<protein>
    <recommendedName>
        <fullName evidence="9">2-hydroxyacyl-CoA lyase</fullName>
        <ecNumber evidence="9">4.1.2.63</ecNumber>
    </recommendedName>
</protein>
<evidence type="ECO:0000256" key="10">
    <source>
        <dbReference type="RuleBase" id="RU362132"/>
    </source>
</evidence>
<dbReference type="InterPro" id="IPR012000">
    <property type="entry name" value="Thiamin_PyroP_enz_cen_dom"/>
</dbReference>
<comment type="catalytic activity">
    <reaction evidence="8">
        <text>an (R)-2-hydroxy-long-chain-fatty acyl-CoA = a long-chain fatty aldehyde + formyl-CoA</text>
        <dbReference type="Rhea" id="RHEA:67444"/>
        <dbReference type="ChEBI" id="CHEBI:17176"/>
        <dbReference type="ChEBI" id="CHEBI:57376"/>
        <dbReference type="ChEBI" id="CHEBI:170012"/>
        <dbReference type="EC" id="4.1.2.63"/>
    </reaction>
    <physiologicalReaction direction="left-to-right" evidence="8">
        <dbReference type="Rhea" id="RHEA:67445"/>
    </physiologicalReaction>
</comment>
<dbReference type="RefSeq" id="XP_003644410.1">
    <property type="nucleotide sequence ID" value="XM_003644362.1"/>
</dbReference>
<keyword evidence="15" id="KW-1185">Reference proteome</keyword>
<keyword evidence="3" id="KW-0479">Metal-binding</keyword>
<dbReference type="SUPFAM" id="SSF52518">
    <property type="entry name" value="Thiamin diphosphate-binding fold (THDP-binding)"/>
    <property type="match status" value="2"/>
</dbReference>
<dbReference type="InterPro" id="IPR012001">
    <property type="entry name" value="Thiamin_PyroP_enz_TPP-bd_dom"/>
</dbReference>
<dbReference type="PANTHER" id="PTHR43710">
    <property type="entry name" value="2-HYDROXYACYL-COA LYASE"/>
    <property type="match status" value="1"/>
</dbReference>
<dbReference type="FunCoup" id="G8JNC9">
    <property type="interactions" value="406"/>
</dbReference>
<dbReference type="HOGENOM" id="CLU_013748_3_3_1"/>
<dbReference type="AlphaFoldDB" id="G8JNC9"/>
<evidence type="ECO:0000256" key="8">
    <source>
        <dbReference type="ARBA" id="ARBA00044454"/>
    </source>
</evidence>
<evidence type="ECO:0000256" key="7">
    <source>
        <dbReference type="ARBA" id="ARBA00044451"/>
    </source>
</evidence>
<evidence type="ECO:0000256" key="4">
    <source>
        <dbReference type="ARBA" id="ARBA00022842"/>
    </source>
</evidence>
<dbReference type="Pfam" id="PF02775">
    <property type="entry name" value="TPP_enzyme_C"/>
    <property type="match status" value="1"/>
</dbReference>
<accession>G8JNC9</accession>
<evidence type="ECO:0000313" key="15">
    <source>
        <dbReference type="Proteomes" id="UP000006790"/>
    </source>
</evidence>
<dbReference type="Gene3D" id="3.40.50.970">
    <property type="match status" value="2"/>
</dbReference>
<evidence type="ECO:0000259" key="11">
    <source>
        <dbReference type="Pfam" id="PF00205"/>
    </source>
</evidence>
<sequence>MKINEKLSIALKQYGVEVVFGIVGIPIVEVAESFVEHGIRFIGCRNEQSCSYAASAYGYLTGKPGVLLVVGGPGVIHALAGVYNSFVNKWPLLVLAGSSENEYYEGFQELDQLSVMSRWCKFYGRINTGNLSHLVYTAMKTSMLQNAVTYIDIPGGLIEEKAKSSDELPKKMEIAHIRCGPDIQRVKEVATIMQSGKKILVVVGRGSANYPAEVRAFLEKYQLPFLPTPMAKGIVPDTHELNVNGARSLALKSAEVVLILGARLNWILHFGLEPKWSDDACFIQVDRDLSALGTNNPRGVNFSVHSDIGLFIEACDNVLPKTWKNDGVDEKILSKIHSNGKAMKEKEIIPEGSALRYHGVYAKLREFIDDKSTIMVLEGANTMDIARVSFPTSYQKHRLDAGTSATMGVGIGYAMAAKVANPSKFVVALEGDSAFGFSAMELETIARNKLGIVVVVMNNGGIYMGNTNKRIERTTDLLPECRYDILAQGLGCNGVLIRTLDELGNEFPKALQNSAKGITTVLNVLIEPGKTSKVSFGWRVKSNM</sequence>
<dbReference type="PROSITE" id="PS00187">
    <property type="entry name" value="TPP_ENZYMES"/>
    <property type="match status" value="1"/>
</dbReference>
<comment type="similarity">
    <text evidence="2 10">Belongs to the TPP enzyme family.</text>
</comment>
<evidence type="ECO:0000256" key="3">
    <source>
        <dbReference type="ARBA" id="ARBA00022723"/>
    </source>
</evidence>
<comment type="cofactor">
    <cofactor evidence="1">
        <name>thiamine diphosphate</name>
        <dbReference type="ChEBI" id="CHEBI:58937"/>
    </cofactor>
</comment>
<reference evidence="15" key="1">
    <citation type="journal article" date="2012" name="G3 (Bethesda)">
        <title>Pichia sorbitophila, an interspecies yeast hybrid reveals early steps of genome resolution following polyploidization.</title>
        <authorList>
            <person name="Leh Louis V."/>
            <person name="Despons L."/>
            <person name="Friedrich A."/>
            <person name="Martin T."/>
            <person name="Durrens P."/>
            <person name="Casaregola S."/>
            <person name="Neuveglise C."/>
            <person name="Fairhead C."/>
            <person name="Marck C."/>
            <person name="Cruz J.A."/>
            <person name="Straub M.L."/>
            <person name="Kugler V."/>
            <person name="Sacerdot C."/>
            <person name="Uzunov Z."/>
            <person name="Thierry A."/>
            <person name="Weiss S."/>
            <person name="Bleykasten C."/>
            <person name="De Montigny J."/>
            <person name="Jacques N."/>
            <person name="Jung P."/>
            <person name="Lemaire M."/>
            <person name="Mallet S."/>
            <person name="Morel G."/>
            <person name="Richard G.F."/>
            <person name="Sarkar A."/>
            <person name="Savel G."/>
            <person name="Schacherer J."/>
            <person name="Seret M.L."/>
            <person name="Talla E."/>
            <person name="Samson G."/>
            <person name="Jubin C."/>
            <person name="Poulain J."/>
            <person name="Vacherie B."/>
            <person name="Barbe V."/>
            <person name="Pelletier E."/>
            <person name="Sherman D.J."/>
            <person name="Westhof E."/>
            <person name="Weissenbach J."/>
            <person name="Baret P.V."/>
            <person name="Wincker P."/>
            <person name="Gaillardin C."/>
            <person name="Dujon B."/>
            <person name="Souciet J.L."/>
        </authorList>
    </citation>
    <scope>NUCLEOTIDE SEQUENCE [LARGE SCALE GENOMIC DNA]</scope>
    <source>
        <strain evidence="15">CBS 270.75 / DBVPG 7215 / KCTC 17166 / NRRL Y-17582</strain>
    </source>
</reference>